<sequence>MPSPPSWDWEQHTSHSRGWVISHGRERRELWKDGRSTLRVQRAAHGECALDVDDEAAIAAVRHGIAGPFVIRYEPGAADDGGEQWGLRHPHEVQGRVVIRVVGDEVEAEGAGPVEAAEAAEEGAVRGVDRLGGPGGAGSRGGGRTLVFILAGQSNMSGRGGATSGVWDGVVPPECAPSPRILRLSPALRWEEAHEPLHADIDVGNVLGVGTGMPFAHAVLAAGKGAEATVGLVPCAQGGTPLANWTRGTELYERMVTRARAAMAGCNGGGELAAILWYQGETDAMKREDAELYQGRMEALVRDVRRDLGRPDLLVIQVGIATAQYNGKFLGRVREAQKAVTATVPNVKYVDAMGLPIASDKTHLTTEAQVQLGNMLAKSYLETL</sequence>
<dbReference type="AlphaFoldDB" id="A0A368PIK5"/>
<dbReference type="PANTHER" id="PTHR31988:SF23">
    <property type="entry name" value="CARBOHYDRATE ESTERASE-RELATED"/>
    <property type="match status" value="1"/>
</dbReference>
<name>A0A368PIK5_SETIT</name>
<evidence type="ECO:0000259" key="3">
    <source>
        <dbReference type="Pfam" id="PF03629"/>
    </source>
</evidence>
<dbReference type="Gene3D" id="3.40.50.1110">
    <property type="entry name" value="SGNH hydrolase"/>
    <property type="match status" value="1"/>
</dbReference>
<dbReference type="SUPFAM" id="SSF52266">
    <property type="entry name" value="SGNH hydrolase"/>
    <property type="match status" value="1"/>
</dbReference>
<reference evidence="4" key="1">
    <citation type="journal article" date="2012" name="Nat. Biotechnol.">
        <title>Reference genome sequence of the model plant Setaria.</title>
        <authorList>
            <person name="Bennetzen J.L."/>
            <person name="Schmutz J."/>
            <person name="Wang H."/>
            <person name="Percifield R."/>
            <person name="Hawkins J."/>
            <person name="Pontaroli A.C."/>
            <person name="Estep M."/>
            <person name="Feng L."/>
            <person name="Vaughn J.N."/>
            <person name="Grimwood J."/>
            <person name="Jenkins J."/>
            <person name="Barry K."/>
            <person name="Lindquist E."/>
            <person name="Hellsten U."/>
            <person name="Deshpande S."/>
            <person name="Wang X."/>
            <person name="Wu X."/>
            <person name="Mitros T."/>
            <person name="Triplett J."/>
            <person name="Yang X."/>
            <person name="Ye C.Y."/>
            <person name="Mauro-Herrera M."/>
            <person name="Wang L."/>
            <person name="Li P."/>
            <person name="Sharma M."/>
            <person name="Sharma R."/>
            <person name="Ronald P.C."/>
            <person name="Panaud O."/>
            <person name="Kellogg E.A."/>
            <person name="Brutnell T.P."/>
            <person name="Doust A.N."/>
            <person name="Tuskan G.A."/>
            <person name="Rokhsar D."/>
            <person name="Devos K.M."/>
        </authorList>
    </citation>
    <scope>NUCLEOTIDE SEQUENCE [LARGE SCALE GENOMIC DNA]</scope>
    <source>
        <strain evidence="4">Yugu1</strain>
    </source>
</reference>
<dbReference type="EMBL" id="CM003528">
    <property type="protein sequence ID" value="RCV05595.1"/>
    <property type="molecule type" value="Genomic_DNA"/>
</dbReference>
<gene>
    <name evidence="4" type="ORF">SETIT_1G095900v2</name>
</gene>
<feature type="region of interest" description="Disordered" evidence="2">
    <location>
        <begin position="110"/>
        <end position="138"/>
    </location>
</feature>
<protein>
    <recommendedName>
        <fullName evidence="3">Sialate O-acetylesterase domain-containing protein</fullName>
    </recommendedName>
</protein>
<dbReference type="PANTHER" id="PTHR31988">
    <property type="entry name" value="ESTERASE, PUTATIVE (DUF303)-RELATED"/>
    <property type="match status" value="1"/>
</dbReference>
<feature type="domain" description="Sialate O-acetylesterase" evidence="3">
    <location>
        <begin position="146"/>
        <end position="381"/>
    </location>
</feature>
<proteinExistence type="predicted"/>
<dbReference type="OrthoDB" id="42638at2759"/>
<dbReference type="GO" id="GO:0016787">
    <property type="term" value="F:hydrolase activity"/>
    <property type="evidence" value="ECO:0007669"/>
    <property type="project" value="UniProtKB-KW"/>
</dbReference>
<keyword evidence="1" id="KW-0378">Hydrolase</keyword>
<evidence type="ECO:0000313" key="4">
    <source>
        <dbReference type="EMBL" id="RCV05595.1"/>
    </source>
</evidence>
<dbReference type="InterPro" id="IPR036514">
    <property type="entry name" value="SGNH_hydro_sf"/>
</dbReference>
<evidence type="ECO:0000256" key="2">
    <source>
        <dbReference type="SAM" id="MobiDB-lite"/>
    </source>
</evidence>
<organism evidence="4">
    <name type="scientific">Setaria italica</name>
    <name type="common">Foxtail millet</name>
    <name type="synonym">Panicum italicum</name>
    <dbReference type="NCBI Taxonomy" id="4555"/>
    <lineage>
        <taxon>Eukaryota</taxon>
        <taxon>Viridiplantae</taxon>
        <taxon>Streptophyta</taxon>
        <taxon>Embryophyta</taxon>
        <taxon>Tracheophyta</taxon>
        <taxon>Spermatophyta</taxon>
        <taxon>Magnoliopsida</taxon>
        <taxon>Liliopsida</taxon>
        <taxon>Poales</taxon>
        <taxon>Poaceae</taxon>
        <taxon>PACMAD clade</taxon>
        <taxon>Panicoideae</taxon>
        <taxon>Panicodae</taxon>
        <taxon>Paniceae</taxon>
        <taxon>Cenchrinae</taxon>
        <taxon>Setaria</taxon>
    </lineage>
</organism>
<evidence type="ECO:0000256" key="1">
    <source>
        <dbReference type="ARBA" id="ARBA00022801"/>
    </source>
</evidence>
<accession>A0A368PIK5</accession>
<dbReference type="Pfam" id="PF03629">
    <property type="entry name" value="SASA"/>
    <property type="match status" value="1"/>
</dbReference>
<dbReference type="InterPro" id="IPR005181">
    <property type="entry name" value="SASA"/>
</dbReference>
<reference evidence="4" key="2">
    <citation type="submission" date="2015-07" db="EMBL/GenBank/DDBJ databases">
        <authorList>
            <person name="Noorani M."/>
        </authorList>
    </citation>
    <scope>NUCLEOTIDE SEQUENCE</scope>
    <source>
        <strain evidence="4">Yugu1</strain>
    </source>
</reference>
<dbReference type="InterPro" id="IPR052940">
    <property type="entry name" value="Carb_Esterase_6"/>
</dbReference>